<dbReference type="KEGG" id="kpf:IX53_05590"/>
<dbReference type="GO" id="GO:0016491">
    <property type="term" value="F:oxidoreductase activity"/>
    <property type="evidence" value="ECO:0007669"/>
    <property type="project" value="UniProtKB-KW"/>
</dbReference>
<dbReference type="Gene3D" id="3.50.50.60">
    <property type="entry name" value="FAD/NAD(P)-binding domain"/>
    <property type="match status" value="1"/>
</dbReference>
<dbReference type="PANTHER" id="PTHR42685:SF18">
    <property type="entry name" value="DIGERANYLGERANYLGLYCEROPHOSPHOLIPID REDUCTASE"/>
    <property type="match status" value="1"/>
</dbReference>
<keyword evidence="2" id="KW-0560">Oxidoreductase</keyword>
<feature type="domain" description="FAD-dependent oxidoreductase 2 FAD-binding" evidence="3">
    <location>
        <begin position="5"/>
        <end position="43"/>
    </location>
</feature>
<protein>
    <recommendedName>
        <fullName evidence="3">FAD-dependent oxidoreductase 2 FAD-binding domain-containing protein</fullName>
    </recommendedName>
</protein>
<dbReference type="RefSeq" id="WP_047754512.1">
    <property type="nucleotide sequence ID" value="NZ_CAJUHA010000015.1"/>
</dbReference>
<dbReference type="Pfam" id="PF00890">
    <property type="entry name" value="FAD_binding_2"/>
    <property type="match status" value="1"/>
</dbReference>
<evidence type="ECO:0000256" key="1">
    <source>
        <dbReference type="ARBA" id="ARBA00022630"/>
    </source>
</evidence>
<evidence type="ECO:0000256" key="2">
    <source>
        <dbReference type="ARBA" id="ARBA00023002"/>
    </source>
</evidence>
<reference evidence="4 5" key="1">
    <citation type="submission" date="2015-04" db="EMBL/GenBank/DDBJ databases">
        <title>Complete Genome Sequence of Kosmotoga pacifica SLHLJ1.</title>
        <authorList>
            <person name="Jiang L.J."/>
            <person name="Shao Z.Z."/>
            <person name="Jebbar M."/>
        </authorList>
    </citation>
    <scope>NUCLEOTIDE SEQUENCE [LARGE SCALE GENOMIC DNA]</scope>
    <source>
        <strain evidence="4 5">SLHLJ1</strain>
    </source>
</reference>
<dbReference type="SUPFAM" id="SSF51905">
    <property type="entry name" value="FAD/NAD(P)-binding domain"/>
    <property type="match status" value="1"/>
</dbReference>
<dbReference type="Proteomes" id="UP000035159">
    <property type="component" value="Chromosome"/>
</dbReference>
<gene>
    <name evidence="4" type="ORF">IX53_05590</name>
</gene>
<dbReference type="InterPro" id="IPR003953">
    <property type="entry name" value="FAD-dep_OxRdtase_2_FAD-bd"/>
</dbReference>
<dbReference type="AlphaFoldDB" id="A0A0G2ZEW8"/>
<keyword evidence="1" id="KW-0285">Flavoprotein</keyword>
<dbReference type="STRING" id="1330330.IX53_05590"/>
<accession>A0A0G2ZEW8</accession>
<evidence type="ECO:0000259" key="3">
    <source>
        <dbReference type="Pfam" id="PF00890"/>
    </source>
</evidence>
<proteinExistence type="predicted"/>
<evidence type="ECO:0000313" key="4">
    <source>
        <dbReference type="EMBL" id="AKI97378.1"/>
    </source>
</evidence>
<dbReference type="InterPro" id="IPR050407">
    <property type="entry name" value="Geranylgeranyl_reductase"/>
</dbReference>
<dbReference type="PRINTS" id="PR00420">
    <property type="entry name" value="RNGMNOXGNASE"/>
</dbReference>
<dbReference type="InterPro" id="IPR036188">
    <property type="entry name" value="FAD/NAD-bd_sf"/>
</dbReference>
<dbReference type="PANTHER" id="PTHR42685">
    <property type="entry name" value="GERANYLGERANYL DIPHOSPHATE REDUCTASE"/>
    <property type="match status" value="1"/>
</dbReference>
<keyword evidence="5" id="KW-1185">Reference proteome</keyword>
<evidence type="ECO:0000313" key="5">
    <source>
        <dbReference type="Proteomes" id="UP000035159"/>
    </source>
</evidence>
<organism evidence="4 5">
    <name type="scientific">Kosmotoga pacifica</name>
    <dbReference type="NCBI Taxonomy" id="1330330"/>
    <lineage>
        <taxon>Bacteria</taxon>
        <taxon>Thermotogati</taxon>
        <taxon>Thermotogota</taxon>
        <taxon>Thermotogae</taxon>
        <taxon>Kosmotogales</taxon>
        <taxon>Kosmotogaceae</taxon>
        <taxon>Kosmotoga</taxon>
    </lineage>
</organism>
<name>A0A0G2ZEW8_9BACT</name>
<dbReference type="EMBL" id="CP011232">
    <property type="protein sequence ID" value="AKI97378.1"/>
    <property type="molecule type" value="Genomic_DNA"/>
</dbReference>
<sequence>MFKYDLIVAGAGVAGLTLAMKCLSGGMKVAIVEIKAAEELGHNWADSIEREVLENPDIGLSEEEITARPKGLHIISPLQSKEFFLDYAFEIVDMKLLHRRLLKKVKELDGMLYFEVSAVRPFLDSSGRCKGLKFNIGDKAVELKADLVADCTGLKGAIKSLMPQSSGFKVGLPETDTSRAYREVRRWNGKGEEILKGWLTYYYGVNGGYSWVHPETDGRVDVGAGIQLGKDYPEPETTVQEKIKQLRLGERLRGGGGVIPVASSYPVLYSHGVLLVGDSAFQAIPTSGCGAGNAMRAALIAGNALLRSRFNPDERGSLYERDYFLTKGADLAFYDVLRRRMQSFSPETLDWLMKKNILGAKELHASIHGIYQRTPAFSSLLKLTYGLTRIDVLLKLKAAMDIGEKLREHLLNIPYGSKAGDKWLQKYHDLLSETYHFD</sequence>
<dbReference type="PATRIC" id="fig|1330330.3.peg.1127"/>